<keyword evidence="1" id="KW-0472">Membrane</keyword>
<feature type="transmembrane region" description="Helical" evidence="1">
    <location>
        <begin position="6"/>
        <end position="30"/>
    </location>
</feature>
<evidence type="ECO:0000256" key="1">
    <source>
        <dbReference type="SAM" id="Phobius"/>
    </source>
</evidence>
<reference evidence="2" key="1">
    <citation type="submission" date="2014-11" db="EMBL/GenBank/DDBJ databases">
        <authorList>
            <person name="Amaro Gonzalez C."/>
        </authorList>
    </citation>
    <scope>NUCLEOTIDE SEQUENCE</scope>
</reference>
<keyword evidence="1" id="KW-1133">Transmembrane helix</keyword>
<dbReference type="AlphaFoldDB" id="A0A0E9T4S5"/>
<evidence type="ECO:0000313" key="2">
    <source>
        <dbReference type="EMBL" id="JAH48681.1"/>
    </source>
</evidence>
<keyword evidence="1" id="KW-0812">Transmembrane</keyword>
<sequence length="33" mass="3891">MYHSGYFIVYNCHFIFMFSTVFVTVLSLCIHLG</sequence>
<organism evidence="2">
    <name type="scientific">Anguilla anguilla</name>
    <name type="common">European freshwater eel</name>
    <name type="synonym">Muraena anguilla</name>
    <dbReference type="NCBI Taxonomy" id="7936"/>
    <lineage>
        <taxon>Eukaryota</taxon>
        <taxon>Metazoa</taxon>
        <taxon>Chordata</taxon>
        <taxon>Craniata</taxon>
        <taxon>Vertebrata</taxon>
        <taxon>Euteleostomi</taxon>
        <taxon>Actinopterygii</taxon>
        <taxon>Neopterygii</taxon>
        <taxon>Teleostei</taxon>
        <taxon>Anguilliformes</taxon>
        <taxon>Anguillidae</taxon>
        <taxon>Anguilla</taxon>
    </lineage>
</organism>
<reference evidence="2" key="2">
    <citation type="journal article" date="2015" name="Fish Shellfish Immunol.">
        <title>Early steps in the European eel (Anguilla anguilla)-Vibrio vulnificus interaction in the gills: Role of the RtxA13 toxin.</title>
        <authorList>
            <person name="Callol A."/>
            <person name="Pajuelo D."/>
            <person name="Ebbesson L."/>
            <person name="Teles M."/>
            <person name="MacKenzie S."/>
            <person name="Amaro C."/>
        </authorList>
    </citation>
    <scope>NUCLEOTIDE SEQUENCE</scope>
</reference>
<name>A0A0E9T4S5_ANGAN</name>
<dbReference type="EMBL" id="GBXM01059896">
    <property type="protein sequence ID" value="JAH48681.1"/>
    <property type="molecule type" value="Transcribed_RNA"/>
</dbReference>
<proteinExistence type="predicted"/>
<accession>A0A0E9T4S5</accession>
<protein>
    <submittedName>
        <fullName evidence="2">Uncharacterized protein</fullName>
    </submittedName>
</protein>